<accession>A0A8R1V5Z3</accession>
<dbReference type="AlphaFoldDB" id="A0A8R1V5Z3"/>
<evidence type="ECO:0008006" key="13">
    <source>
        <dbReference type="Google" id="ProtNLM"/>
    </source>
</evidence>
<evidence type="ECO:0000256" key="7">
    <source>
        <dbReference type="ARBA" id="ARBA00023170"/>
    </source>
</evidence>
<dbReference type="InterPro" id="IPR013088">
    <property type="entry name" value="Znf_NHR/GATA"/>
</dbReference>
<dbReference type="PRINTS" id="PR00047">
    <property type="entry name" value="STROIDFINGER"/>
</dbReference>
<dbReference type="InterPro" id="IPR001628">
    <property type="entry name" value="Znf_hrmn_rcpt"/>
</dbReference>
<name>A0A8R1V5Z3_PRIPA</name>
<dbReference type="PROSITE" id="PS51843">
    <property type="entry name" value="NR_LBD"/>
    <property type="match status" value="1"/>
</dbReference>
<sequence>MYTPSTSSPDKCKVCSGRACGTHFSIPSCRACAAFFRRSLSTKRKFECFKACPDSPECKKCRLDRCFSAGMVPTVNLRIKNSDRERSPPTPTVLSTHPEITLLHRLVANYKDFARERLAFEQDLLGSSNEMSLSPFQLFPSDESQSFQIYIAKFDFTNLVWRGTAERSTTFLTNSFDEVYSLQDENKFTLVQNLIFLLYSSEGYFRSVKTFKERPMETFFVSLTSTLRYDGYPSFFEGSAMINPTKPVVNKLIELNALSRESLVPILDRMNLSEIEFIASLVVALWSTCSHTNQELARIGDSYRKRVFQELHVLYRDEFKLENYATRLGELMTFTNTLQICAAATLAEIQFFNFFEVFDKNSFASSISRKPAIKEEILF</sequence>
<dbReference type="Proteomes" id="UP000005239">
    <property type="component" value="Unassembled WGS sequence"/>
</dbReference>
<evidence type="ECO:0000256" key="5">
    <source>
        <dbReference type="ARBA" id="ARBA00023125"/>
    </source>
</evidence>
<evidence type="ECO:0000256" key="4">
    <source>
        <dbReference type="ARBA" id="ARBA00023015"/>
    </source>
</evidence>
<proteinExistence type="predicted"/>
<dbReference type="Gene3D" id="1.10.565.10">
    <property type="entry name" value="Retinoid X Receptor"/>
    <property type="match status" value="1"/>
</dbReference>
<evidence type="ECO:0000313" key="11">
    <source>
        <dbReference type="EnsemblMetazoa" id="PPA47164.1"/>
    </source>
</evidence>
<keyword evidence="6" id="KW-0804">Transcription</keyword>
<dbReference type="Pfam" id="PF00105">
    <property type="entry name" value="zf-C4"/>
    <property type="match status" value="1"/>
</dbReference>
<dbReference type="Gene3D" id="3.30.50.10">
    <property type="entry name" value="Erythroid Transcription Factor GATA-1, subunit A"/>
    <property type="match status" value="1"/>
</dbReference>
<feature type="domain" description="Nuclear receptor" evidence="9">
    <location>
        <begin position="9"/>
        <end position="78"/>
    </location>
</feature>
<evidence type="ECO:0000259" key="9">
    <source>
        <dbReference type="PROSITE" id="PS51030"/>
    </source>
</evidence>
<keyword evidence="8" id="KW-0539">Nucleus</keyword>
<dbReference type="SMART" id="SM00430">
    <property type="entry name" value="HOLI"/>
    <property type="match status" value="1"/>
</dbReference>
<dbReference type="GO" id="GO:0003700">
    <property type="term" value="F:DNA-binding transcription factor activity"/>
    <property type="evidence" value="ECO:0000318"/>
    <property type="project" value="GO_Central"/>
</dbReference>
<keyword evidence="3" id="KW-0862">Zinc</keyword>
<evidence type="ECO:0000256" key="2">
    <source>
        <dbReference type="ARBA" id="ARBA00022771"/>
    </source>
</evidence>
<dbReference type="PANTHER" id="PTHR46011:SF6">
    <property type="entry name" value="HIGH ZINC ACTIVATED NUCLEAR RECEPTOR PROTEIN"/>
    <property type="match status" value="1"/>
</dbReference>
<evidence type="ECO:0000256" key="8">
    <source>
        <dbReference type="ARBA" id="ARBA00023242"/>
    </source>
</evidence>
<evidence type="ECO:0000256" key="1">
    <source>
        <dbReference type="ARBA" id="ARBA00022723"/>
    </source>
</evidence>
<evidence type="ECO:0000256" key="6">
    <source>
        <dbReference type="ARBA" id="ARBA00023163"/>
    </source>
</evidence>
<dbReference type="PANTHER" id="PTHR46011">
    <property type="entry name" value="NUCLEAR HORMONE RECEPTOR FAMILY MEMBER NHR-86-RELATED"/>
    <property type="match status" value="1"/>
</dbReference>
<dbReference type="SUPFAM" id="SSF48508">
    <property type="entry name" value="Nuclear receptor ligand-binding domain"/>
    <property type="match status" value="1"/>
</dbReference>
<dbReference type="InterPro" id="IPR035500">
    <property type="entry name" value="NHR-like_dom_sf"/>
</dbReference>
<dbReference type="SUPFAM" id="SSF57716">
    <property type="entry name" value="Glucocorticoid receptor-like (DNA-binding domain)"/>
    <property type="match status" value="1"/>
</dbReference>
<dbReference type="GO" id="GO:0043565">
    <property type="term" value="F:sequence-specific DNA binding"/>
    <property type="evidence" value="ECO:0007669"/>
    <property type="project" value="InterPro"/>
</dbReference>
<keyword evidence="12" id="KW-1185">Reference proteome</keyword>
<dbReference type="PROSITE" id="PS51030">
    <property type="entry name" value="NUCLEAR_REC_DBD_2"/>
    <property type="match status" value="1"/>
</dbReference>
<organism evidence="11 12">
    <name type="scientific">Pristionchus pacificus</name>
    <name type="common">Parasitic nematode worm</name>
    <dbReference type="NCBI Taxonomy" id="54126"/>
    <lineage>
        <taxon>Eukaryota</taxon>
        <taxon>Metazoa</taxon>
        <taxon>Ecdysozoa</taxon>
        <taxon>Nematoda</taxon>
        <taxon>Chromadorea</taxon>
        <taxon>Rhabditida</taxon>
        <taxon>Rhabditina</taxon>
        <taxon>Diplogasteromorpha</taxon>
        <taxon>Diplogasteroidea</taxon>
        <taxon>Neodiplogasteridae</taxon>
        <taxon>Pristionchus</taxon>
    </lineage>
</organism>
<dbReference type="SMART" id="SM00399">
    <property type="entry name" value="ZnF_C4"/>
    <property type="match status" value="1"/>
</dbReference>
<protein>
    <recommendedName>
        <fullName evidence="13">Nuclear receptor</fullName>
    </recommendedName>
</protein>
<keyword evidence="2" id="KW-0863">Zinc-finger</keyword>
<reference evidence="12" key="1">
    <citation type="journal article" date="2008" name="Nat. Genet.">
        <title>The Pristionchus pacificus genome provides a unique perspective on nematode lifestyle and parasitism.</title>
        <authorList>
            <person name="Dieterich C."/>
            <person name="Clifton S.W."/>
            <person name="Schuster L.N."/>
            <person name="Chinwalla A."/>
            <person name="Delehaunty K."/>
            <person name="Dinkelacker I."/>
            <person name="Fulton L."/>
            <person name="Fulton R."/>
            <person name="Godfrey J."/>
            <person name="Minx P."/>
            <person name="Mitreva M."/>
            <person name="Roeseler W."/>
            <person name="Tian H."/>
            <person name="Witte H."/>
            <person name="Yang S.P."/>
            <person name="Wilson R.K."/>
            <person name="Sommer R.J."/>
        </authorList>
    </citation>
    <scope>NUCLEOTIDE SEQUENCE [LARGE SCALE GENOMIC DNA]</scope>
    <source>
        <strain evidence="12">PS312</strain>
    </source>
</reference>
<evidence type="ECO:0000259" key="10">
    <source>
        <dbReference type="PROSITE" id="PS51843"/>
    </source>
</evidence>
<dbReference type="GO" id="GO:0005634">
    <property type="term" value="C:nucleus"/>
    <property type="evidence" value="ECO:0000318"/>
    <property type="project" value="GO_Central"/>
</dbReference>
<gene>
    <name evidence="11" type="primary">WBGene00305027</name>
</gene>
<dbReference type="InterPro" id="IPR000536">
    <property type="entry name" value="Nucl_hrmn_rcpt_lig-bd"/>
</dbReference>
<evidence type="ECO:0000256" key="3">
    <source>
        <dbReference type="ARBA" id="ARBA00022833"/>
    </source>
</evidence>
<dbReference type="GO" id="GO:0008270">
    <property type="term" value="F:zinc ion binding"/>
    <property type="evidence" value="ECO:0007669"/>
    <property type="project" value="UniProtKB-KW"/>
</dbReference>
<dbReference type="Pfam" id="PF00104">
    <property type="entry name" value="Hormone_recep"/>
    <property type="match status" value="1"/>
</dbReference>
<keyword evidence="1" id="KW-0479">Metal-binding</keyword>
<reference evidence="11" key="2">
    <citation type="submission" date="2022-06" db="UniProtKB">
        <authorList>
            <consortium name="EnsemblMetazoa"/>
        </authorList>
    </citation>
    <scope>IDENTIFICATION</scope>
    <source>
        <strain evidence="11">PS312</strain>
    </source>
</reference>
<feature type="domain" description="NR LBD" evidence="10">
    <location>
        <begin position="120"/>
        <end position="371"/>
    </location>
</feature>
<evidence type="ECO:0000313" key="12">
    <source>
        <dbReference type="Proteomes" id="UP000005239"/>
    </source>
</evidence>
<keyword evidence="7" id="KW-0675">Receptor</keyword>
<keyword evidence="4" id="KW-0805">Transcription regulation</keyword>
<dbReference type="EnsemblMetazoa" id="PPA47164.1">
    <property type="protein sequence ID" value="PPA47164.1"/>
    <property type="gene ID" value="WBGene00305027"/>
</dbReference>
<keyword evidence="5" id="KW-0238">DNA-binding</keyword>